<organism evidence="3">
    <name type="scientific">marine sediment metagenome</name>
    <dbReference type="NCBI Taxonomy" id="412755"/>
    <lineage>
        <taxon>unclassified sequences</taxon>
        <taxon>metagenomes</taxon>
        <taxon>ecological metagenomes</taxon>
    </lineage>
</organism>
<dbReference type="EMBL" id="BARW01033826">
    <property type="protein sequence ID" value="GAJ13888.1"/>
    <property type="molecule type" value="Genomic_DNA"/>
</dbReference>
<dbReference type="SUPFAM" id="SSF52172">
    <property type="entry name" value="CheY-like"/>
    <property type="match status" value="1"/>
</dbReference>
<evidence type="ECO:0000259" key="2">
    <source>
        <dbReference type="PROSITE" id="PS50110"/>
    </source>
</evidence>
<dbReference type="PROSITE" id="PS50110">
    <property type="entry name" value="RESPONSE_REGULATORY"/>
    <property type="match status" value="1"/>
</dbReference>
<dbReference type="Gene3D" id="3.40.50.2300">
    <property type="match status" value="1"/>
</dbReference>
<dbReference type="GO" id="GO:0000160">
    <property type="term" value="P:phosphorelay signal transduction system"/>
    <property type="evidence" value="ECO:0007669"/>
    <property type="project" value="InterPro"/>
</dbReference>
<dbReference type="PANTHER" id="PTHR44591">
    <property type="entry name" value="STRESS RESPONSE REGULATOR PROTEIN 1"/>
    <property type="match status" value="1"/>
</dbReference>
<dbReference type="PANTHER" id="PTHR44591:SF3">
    <property type="entry name" value="RESPONSE REGULATORY DOMAIN-CONTAINING PROTEIN"/>
    <property type="match status" value="1"/>
</dbReference>
<feature type="domain" description="Response regulatory" evidence="2">
    <location>
        <begin position="1"/>
        <end position="84"/>
    </location>
</feature>
<gene>
    <name evidence="3" type="ORF">S12H4_53183</name>
</gene>
<dbReference type="AlphaFoldDB" id="X1U8K8"/>
<evidence type="ECO:0000256" key="1">
    <source>
        <dbReference type="ARBA" id="ARBA00022553"/>
    </source>
</evidence>
<dbReference type="InterPro" id="IPR001789">
    <property type="entry name" value="Sig_transdc_resp-reg_receiver"/>
</dbReference>
<dbReference type="InterPro" id="IPR011006">
    <property type="entry name" value="CheY-like_superfamily"/>
</dbReference>
<name>X1U8K8_9ZZZZ</name>
<accession>X1U8K8</accession>
<protein>
    <recommendedName>
        <fullName evidence="2">Response regulatory domain-containing protein</fullName>
    </recommendedName>
</protein>
<dbReference type="InterPro" id="IPR050595">
    <property type="entry name" value="Bact_response_regulator"/>
</dbReference>
<reference evidence="3" key="1">
    <citation type="journal article" date="2014" name="Front. Microbiol.">
        <title>High frequency of phylogenetically diverse reductive dehalogenase-homologous genes in deep subseafloor sedimentary metagenomes.</title>
        <authorList>
            <person name="Kawai M."/>
            <person name="Futagami T."/>
            <person name="Toyoda A."/>
            <person name="Takaki Y."/>
            <person name="Nishi S."/>
            <person name="Hori S."/>
            <person name="Arai W."/>
            <person name="Tsubouchi T."/>
            <person name="Morono Y."/>
            <person name="Uchiyama I."/>
            <person name="Ito T."/>
            <person name="Fujiyama A."/>
            <person name="Inagaki F."/>
            <person name="Takami H."/>
        </authorList>
    </citation>
    <scope>NUCLEOTIDE SEQUENCE</scope>
    <source>
        <strain evidence="3">Expedition CK06-06</strain>
    </source>
</reference>
<evidence type="ECO:0000313" key="3">
    <source>
        <dbReference type="EMBL" id="GAJ13888.1"/>
    </source>
</evidence>
<keyword evidence="1" id="KW-0597">Phosphoprotein</keyword>
<feature type="non-terminal residue" evidence="3">
    <location>
        <position position="1"/>
    </location>
</feature>
<sequence>EALKVFAEHPQNFDLVITDMTMPHMTGDQLAQKMLDIEPNIPVILCTGFNQVITEEKALAMGIKKFVMKPVVKKELATTIRTVLDQN</sequence>
<dbReference type="Pfam" id="PF00072">
    <property type="entry name" value="Response_reg"/>
    <property type="match status" value="1"/>
</dbReference>
<comment type="caution">
    <text evidence="3">The sequence shown here is derived from an EMBL/GenBank/DDBJ whole genome shotgun (WGS) entry which is preliminary data.</text>
</comment>
<proteinExistence type="predicted"/>
<dbReference type="CDD" id="cd00156">
    <property type="entry name" value="REC"/>
    <property type="match status" value="1"/>
</dbReference>